<keyword evidence="2" id="KW-0808">Transferase</keyword>
<evidence type="ECO:0000313" key="3">
    <source>
        <dbReference type="Proteomes" id="UP000603545"/>
    </source>
</evidence>
<proteinExistence type="predicted"/>
<name>A0A8J6T932_9BACT</name>
<sequence length="248" mass="28967">MEGIEYIYELCEALPRSGPGDNESTKRAFNSIPKFQPTPFILDIGCGQGMQTIELAKVSNGEVIALDNHQPFLDILMEQAKKYRVAEKITPKNISMLDMDFEEKTFDIIWSEGALYFMGFQNGLKRCHQLLRNKGYLAVTELVYTVSDPPPQVVEYFEDEYPDIKNIGENIETIKEERFSLISNFTLPESSWLNNYYLPIENELPRLIKKYQENEVALTVFEGFRNEVDFYRKCSRFYGYEFFIMEKI</sequence>
<protein>
    <submittedName>
        <fullName evidence="2">Methyltransferase domain-containing protein</fullName>
    </submittedName>
</protein>
<gene>
    <name evidence="2" type="ORF">H8E80_09845</name>
</gene>
<comment type="caution">
    <text evidence="2">The sequence shown here is derived from an EMBL/GenBank/DDBJ whole genome shotgun (WGS) entry which is preliminary data.</text>
</comment>
<dbReference type="Pfam" id="PF13649">
    <property type="entry name" value="Methyltransf_25"/>
    <property type="match status" value="1"/>
</dbReference>
<dbReference type="AlphaFoldDB" id="A0A8J6T932"/>
<reference evidence="2 3" key="1">
    <citation type="submission" date="2020-08" db="EMBL/GenBank/DDBJ databases">
        <title>Bridging the membrane lipid divide: bacteria of the FCB group superphylum have the potential to synthesize archaeal ether lipids.</title>
        <authorList>
            <person name="Villanueva L."/>
            <person name="Von Meijenfeldt F.A.B."/>
            <person name="Westbye A.B."/>
            <person name="Yadav S."/>
            <person name="Hopmans E.C."/>
            <person name="Dutilh B.E."/>
            <person name="Sinninghe Damste J.S."/>
        </authorList>
    </citation>
    <scope>NUCLEOTIDE SEQUENCE [LARGE SCALE GENOMIC DNA]</scope>
    <source>
        <strain evidence="2">NIOZ-UU82</strain>
    </source>
</reference>
<dbReference type="GO" id="GO:0008168">
    <property type="term" value="F:methyltransferase activity"/>
    <property type="evidence" value="ECO:0007669"/>
    <property type="project" value="UniProtKB-KW"/>
</dbReference>
<feature type="domain" description="Methyltransferase" evidence="1">
    <location>
        <begin position="41"/>
        <end position="135"/>
    </location>
</feature>
<dbReference type="GO" id="GO:0032259">
    <property type="term" value="P:methylation"/>
    <property type="evidence" value="ECO:0007669"/>
    <property type="project" value="UniProtKB-KW"/>
</dbReference>
<dbReference type="CDD" id="cd02440">
    <property type="entry name" value="AdoMet_MTases"/>
    <property type="match status" value="1"/>
</dbReference>
<organism evidence="2 3">
    <name type="scientific">Candidatus Desulfaltia bathyphila</name>
    <dbReference type="NCBI Taxonomy" id="2841697"/>
    <lineage>
        <taxon>Bacteria</taxon>
        <taxon>Pseudomonadati</taxon>
        <taxon>Thermodesulfobacteriota</taxon>
        <taxon>Desulfobacteria</taxon>
        <taxon>Desulfobacterales</taxon>
        <taxon>Desulfobacterales incertae sedis</taxon>
        <taxon>Candidatus Desulfaltia</taxon>
    </lineage>
</organism>
<keyword evidence="2" id="KW-0489">Methyltransferase</keyword>
<evidence type="ECO:0000259" key="1">
    <source>
        <dbReference type="Pfam" id="PF13649"/>
    </source>
</evidence>
<dbReference type="Proteomes" id="UP000603545">
    <property type="component" value="Unassembled WGS sequence"/>
</dbReference>
<dbReference type="EMBL" id="JACNLL010000094">
    <property type="protein sequence ID" value="MBC8200324.1"/>
    <property type="molecule type" value="Genomic_DNA"/>
</dbReference>
<dbReference type="SUPFAM" id="SSF53335">
    <property type="entry name" value="S-adenosyl-L-methionine-dependent methyltransferases"/>
    <property type="match status" value="1"/>
</dbReference>
<dbReference type="PANTHER" id="PTHR44068:SF11">
    <property type="entry name" value="GERANYL DIPHOSPHATE 2-C-METHYLTRANSFERASE"/>
    <property type="match status" value="1"/>
</dbReference>
<dbReference type="PANTHER" id="PTHR44068">
    <property type="entry name" value="ZGC:194242"/>
    <property type="match status" value="1"/>
</dbReference>
<dbReference type="InterPro" id="IPR029063">
    <property type="entry name" value="SAM-dependent_MTases_sf"/>
</dbReference>
<dbReference type="Gene3D" id="3.40.50.150">
    <property type="entry name" value="Vaccinia Virus protein VP39"/>
    <property type="match status" value="1"/>
</dbReference>
<dbReference type="InterPro" id="IPR041698">
    <property type="entry name" value="Methyltransf_25"/>
</dbReference>
<evidence type="ECO:0000313" key="2">
    <source>
        <dbReference type="EMBL" id="MBC8200324.1"/>
    </source>
</evidence>
<dbReference type="InterPro" id="IPR050447">
    <property type="entry name" value="Erg6_SMT_methyltransf"/>
</dbReference>
<accession>A0A8J6T932</accession>